<feature type="transmembrane region" description="Helical" evidence="1">
    <location>
        <begin position="105"/>
        <end position="126"/>
    </location>
</feature>
<keyword evidence="1" id="KW-0812">Transmembrane</keyword>
<accession>A0ABU7A8F3</accession>
<keyword evidence="3" id="KW-1185">Reference proteome</keyword>
<name>A0ABU7A8F3_9TELE</name>
<sequence>MIQALHVCYNSVAPHPPDQHQHQHSTLPSCSSLSAMTAVGASGNKPRPTGDNNNKKSHLIMWKIVRETLYVSIVCLCEHVYLNSGRIQKCFFVWLLICEKLQKQCLANICFLFLTFLQFFVAGVLASG</sequence>
<gene>
    <name evidence="2" type="ORF">ATANTOWER_023302</name>
</gene>
<organism evidence="2 3">
    <name type="scientific">Ataeniobius toweri</name>
    <dbReference type="NCBI Taxonomy" id="208326"/>
    <lineage>
        <taxon>Eukaryota</taxon>
        <taxon>Metazoa</taxon>
        <taxon>Chordata</taxon>
        <taxon>Craniata</taxon>
        <taxon>Vertebrata</taxon>
        <taxon>Euteleostomi</taxon>
        <taxon>Actinopterygii</taxon>
        <taxon>Neopterygii</taxon>
        <taxon>Teleostei</taxon>
        <taxon>Neoteleostei</taxon>
        <taxon>Acanthomorphata</taxon>
        <taxon>Ovalentaria</taxon>
        <taxon>Atherinomorphae</taxon>
        <taxon>Cyprinodontiformes</taxon>
        <taxon>Goodeidae</taxon>
        <taxon>Ataeniobius</taxon>
    </lineage>
</organism>
<evidence type="ECO:0000313" key="2">
    <source>
        <dbReference type="EMBL" id="MED6234155.1"/>
    </source>
</evidence>
<dbReference type="EMBL" id="JAHUTI010005167">
    <property type="protein sequence ID" value="MED6234155.1"/>
    <property type="molecule type" value="Genomic_DNA"/>
</dbReference>
<protein>
    <submittedName>
        <fullName evidence="2">Uncharacterized protein</fullName>
    </submittedName>
</protein>
<keyword evidence="1" id="KW-0472">Membrane</keyword>
<comment type="caution">
    <text evidence="2">The sequence shown here is derived from an EMBL/GenBank/DDBJ whole genome shotgun (WGS) entry which is preliminary data.</text>
</comment>
<reference evidence="2 3" key="1">
    <citation type="submission" date="2021-07" db="EMBL/GenBank/DDBJ databases">
        <authorList>
            <person name="Palmer J.M."/>
        </authorList>
    </citation>
    <scope>NUCLEOTIDE SEQUENCE [LARGE SCALE GENOMIC DNA]</scope>
    <source>
        <strain evidence="2 3">AT_MEX2019</strain>
        <tissue evidence="2">Muscle</tissue>
    </source>
</reference>
<evidence type="ECO:0000313" key="3">
    <source>
        <dbReference type="Proteomes" id="UP001345963"/>
    </source>
</evidence>
<dbReference type="Proteomes" id="UP001345963">
    <property type="component" value="Unassembled WGS sequence"/>
</dbReference>
<proteinExistence type="predicted"/>
<evidence type="ECO:0000256" key="1">
    <source>
        <dbReference type="SAM" id="Phobius"/>
    </source>
</evidence>
<keyword evidence="1" id="KW-1133">Transmembrane helix</keyword>